<organism evidence="2 3">
    <name type="scientific">Batillaria attramentaria</name>
    <dbReference type="NCBI Taxonomy" id="370345"/>
    <lineage>
        <taxon>Eukaryota</taxon>
        <taxon>Metazoa</taxon>
        <taxon>Spiralia</taxon>
        <taxon>Lophotrochozoa</taxon>
        <taxon>Mollusca</taxon>
        <taxon>Gastropoda</taxon>
        <taxon>Caenogastropoda</taxon>
        <taxon>Sorbeoconcha</taxon>
        <taxon>Cerithioidea</taxon>
        <taxon>Batillariidae</taxon>
        <taxon>Batillaria</taxon>
    </lineage>
</organism>
<feature type="region of interest" description="Disordered" evidence="1">
    <location>
        <begin position="51"/>
        <end position="219"/>
    </location>
</feature>
<accession>A0ABD0JP89</accession>
<protein>
    <submittedName>
        <fullName evidence="2">Uncharacterized protein</fullName>
    </submittedName>
</protein>
<evidence type="ECO:0000313" key="2">
    <source>
        <dbReference type="EMBL" id="KAK7476727.1"/>
    </source>
</evidence>
<feature type="region of interest" description="Disordered" evidence="1">
    <location>
        <begin position="319"/>
        <end position="390"/>
    </location>
</feature>
<evidence type="ECO:0000256" key="1">
    <source>
        <dbReference type="SAM" id="MobiDB-lite"/>
    </source>
</evidence>
<evidence type="ECO:0000313" key="3">
    <source>
        <dbReference type="Proteomes" id="UP001519460"/>
    </source>
</evidence>
<comment type="caution">
    <text evidence="2">The sequence shown here is derived from an EMBL/GenBank/DDBJ whole genome shotgun (WGS) entry which is preliminary data.</text>
</comment>
<name>A0ABD0JP89_9CAEN</name>
<reference evidence="2 3" key="1">
    <citation type="journal article" date="2023" name="Sci. Data">
        <title>Genome assembly of the Korean intertidal mud-creeper Batillaria attramentaria.</title>
        <authorList>
            <person name="Patra A.K."/>
            <person name="Ho P.T."/>
            <person name="Jun S."/>
            <person name="Lee S.J."/>
            <person name="Kim Y."/>
            <person name="Won Y.J."/>
        </authorList>
    </citation>
    <scope>NUCLEOTIDE SEQUENCE [LARGE SCALE GENOMIC DNA]</scope>
    <source>
        <strain evidence="2">Wonlab-2016</strain>
    </source>
</reference>
<dbReference type="Proteomes" id="UP001519460">
    <property type="component" value="Unassembled WGS sequence"/>
</dbReference>
<feature type="region of interest" description="Disordered" evidence="1">
    <location>
        <begin position="728"/>
        <end position="763"/>
    </location>
</feature>
<feature type="compositionally biased region" description="Polar residues" evidence="1">
    <location>
        <begin position="321"/>
        <end position="340"/>
    </location>
</feature>
<feature type="compositionally biased region" description="Low complexity" evidence="1">
    <location>
        <begin position="345"/>
        <end position="362"/>
    </location>
</feature>
<dbReference type="AlphaFoldDB" id="A0ABD0JP89"/>
<gene>
    <name evidence="2" type="ORF">BaRGS_00032020</name>
</gene>
<proteinExistence type="predicted"/>
<sequence>MFLVSYFMFNFKSDNLLCREKLEKWKAEKAKKMMQNKLSTTKGPQQIMSLAKPSTRPVNSLPLKRPLKSSISTNLQRPKLPSGKVLNRRTTMTLVSGTKAAAQQAKGGNPLPSKRPRLSAAQAQDSLVTRKPPASRRSTGGPRRGLGRIQKILQTDDARKNEAGPTDSPEEPVEEHTEGEKENSETVENKSDTTKSDDPFARAESEEQQPKTVDATTGGPAVPALILSTPLSHNTQFSMRQIIANLASKSSGANQATENKPVSGFHTTPVVAVHSLSVACEPNNKQLMDHQVVSQQEQGGEAEKFTDKTFCVEPDAAQLKSAGSRSAGTQSKRESLSAQFRKQKSQSAVSAVRSQSHASAARKSVCGKVAAPESRSKSQQPSRSILKRKSCFPGDTDFSVGVSPFLSGVRKSSSNPDQTSTAVVKSASASDHTQEEGEKQGGHVTFAVAAHQEGVGANFRKTPAAVSKERKTQESVRAKLNEWRASKAHTPNIRHAGCFHTDCHSAGRPTPRSQVKPSITVEQLSKQENTLVQEELKKNLLTHFNAAPSPKPPSGKFMVTVRQTPKTPKLLPTPSQTEYDERDISSSEIDISWEADVGVHATDVGCQVKDGQVVGTDVGEEMSATVPEFDTESWDISRLDQDFEKCLASLESGSLEADAALGWLDGIEEAFSDVKVYIGWYRCRVAAHKMTGDSNAVLADFEQAIINNVQPAEQMARLLTQTMKDMLTWQRKPRKGRKSVASASKPTGSASRKRRPSQIQEENMFESTTVKYSVVEVTPFKKRRRVTEAGDKIIPVITPVRRSARISMAKGAASEGRLQRGTAKNTEYTALRDVPSSEKEKMLFQPNKALDILLSDDSPDQEDVF</sequence>
<feature type="compositionally biased region" description="Low complexity" evidence="1">
    <location>
        <begin position="419"/>
        <end position="430"/>
    </location>
</feature>
<dbReference type="EMBL" id="JACVVK020000367">
    <property type="protein sequence ID" value="KAK7476727.1"/>
    <property type="molecule type" value="Genomic_DNA"/>
</dbReference>
<feature type="compositionally biased region" description="Polar residues" evidence="1">
    <location>
        <begin position="741"/>
        <end position="750"/>
    </location>
</feature>
<feature type="region of interest" description="Disordered" evidence="1">
    <location>
        <begin position="408"/>
        <end position="440"/>
    </location>
</feature>
<feature type="compositionally biased region" description="Basic and acidic residues" evidence="1">
    <location>
        <begin position="174"/>
        <end position="209"/>
    </location>
</feature>
<keyword evidence="3" id="KW-1185">Reference proteome</keyword>
<feature type="compositionally biased region" description="Low complexity" evidence="1">
    <location>
        <begin position="99"/>
        <end position="108"/>
    </location>
</feature>